<feature type="domain" description="Pyridoxamine kinase/Phosphomethylpyrimidine kinase" evidence="7">
    <location>
        <begin position="13"/>
        <end position="256"/>
    </location>
</feature>
<keyword evidence="6" id="KW-0067">ATP-binding</keyword>
<dbReference type="PANTHER" id="PTHR20858:SF17">
    <property type="entry name" value="HYDROXYMETHYLPYRIMIDINE_PHOSPHOMETHYLPYRIMIDINE KINASE THI20-RELATED"/>
    <property type="match status" value="1"/>
</dbReference>
<dbReference type="PANTHER" id="PTHR20858">
    <property type="entry name" value="PHOSPHOMETHYLPYRIMIDINE KINASE"/>
    <property type="match status" value="1"/>
</dbReference>
<sequence length="270" mass="28518">MAIPRALTIAGSDSGGGAGIQADLKTFSALGVFGMSALTAITAQNTVGVQAVVELEPDFVSTQIRAVVEDIGVDAVKTGMLSSARIIHRVARDVVELGLEKLVVDPVMVAKSGDPLLQPDARDTLIRELLPLSLVVTPNLHEASVLVGFTVQDRRSMEEAAKAIKAFGPTYVLVKGGHLEGDPMDLLYDGKEFVAFQNERFDTPHTHGTGCTFASAVAAGLAKGLSVPEAVAQAKSYITGAIERGLAIGRGHGPVHHFYRLYDLAGWSFE</sequence>
<evidence type="ECO:0000256" key="6">
    <source>
        <dbReference type="ARBA" id="ARBA00022840"/>
    </source>
</evidence>
<proteinExistence type="predicted"/>
<keyword evidence="4" id="KW-0547">Nucleotide-binding</keyword>
<dbReference type="UniPathway" id="UPA00060">
    <property type="reaction ID" value="UER00138"/>
</dbReference>
<dbReference type="Gene3D" id="3.40.1190.20">
    <property type="match status" value="1"/>
</dbReference>
<dbReference type="SUPFAM" id="SSF53613">
    <property type="entry name" value="Ribokinase-like"/>
    <property type="match status" value="1"/>
</dbReference>
<evidence type="ECO:0000256" key="4">
    <source>
        <dbReference type="ARBA" id="ARBA00022741"/>
    </source>
</evidence>
<dbReference type="GO" id="GO:0009228">
    <property type="term" value="P:thiamine biosynthetic process"/>
    <property type="evidence" value="ECO:0007669"/>
    <property type="project" value="InterPro"/>
</dbReference>
<evidence type="ECO:0000256" key="2">
    <source>
        <dbReference type="ARBA" id="ARBA00012135"/>
    </source>
</evidence>
<dbReference type="GO" id="GO:0008902">
    <property type="term" value="F:hydroxymethylpyrimidine kinase activity"/>
    <property type="evidence" value="ECO:0007669"/>
    <property type="project" value="UniProtKB-EC"/>
</dbReference>
<dbReference type="AlphaFoldDB" id="A0A1W1XV02"/>
<evidence type="ECO:0000256" key="3">
    <source>
        <dbReference type="ARBA" id="ARBA00022679"/>
    </source>
</evidence>
<dbReference type="STRING" id="1121390.SAMN02746041_03039"/>
<dbReference type="InterPro" id="IPR004399">
    <property type="entry name" value="HMP/HMP-P_kinase_dom"/>
</dbReference>
<evidence type="ECO:0000259" key="7">
    <source>
        <dbReference type="Pfam" id="PF08543"/>
    </source>
</evidence>
<evidence type="ECO:0000256" key="1">
    <source>
        <dbReference type="ARBA" id="ARBA00004948"/>
    </source>
</evidence>
<dbReference type="GO" id="GO:0005524">
    <property type="term" value="F:ATP binding"/>
    <property type="evidence" value="ECO:0007669"/>
    <property type="project" value="UniProtKB-KW"/>
</dbReference>
<dbReference type="EC" id="2.7.1.49" evidence="2"/>
<reference evidence="8 9" key="1">
    <citation type="submission" date="2017-04" db="EMBL/GenBank/DDBJ databases">
        <authorList>
            <person name="Afonso C.L."/>
            <person name="Miller P.J."/>
            <person name="Scott M.A."/>
            <person name="Spackman E."/>
            <person name="Goraichik I."/>
            <person name="Dimitrov K.M."/>
            <person name="Suarez D.L."/>
            <person name="Swayne D.E."/>
        </authorList>
    </citation>
    <scope>NUCLEOTIDE SEQUENCE [LARGE SCALE GENOMIC DNA]</scope>
    <source>
        <strain evidence="8 9">DSM 13146</strain>
    </source>
</reference>
<evidence type="ECO:0000256" key="5">
    <source>
        <dbReference type="ARBA" id="ARBA00022777"/>
    </source>
</evidence>
<dbReference type="InterPro" id="IPR013749">
    <property type="entry name" value="PM/HMP-P_kinase-1"/>
</dbReference>
<keyword evidence="9" id="KW-1185">Reference proteome</keyword>
<dbReference type="CDD" id="cd01169">
    <property type="entry name" value="HMPP_kinase"/>
    <property type="match status" value="1"/>
</dbReference>
<accession>A0A1W1XV02</accession>
<evidence type="ECO:0000313" key="9">
    <source>
        <dbReference type="Proteomes" id="UP000192783"/>
    </source>
</evidence>
<gene>
    <name evidence="8" type="ORF">SAMN02746041_03039</name>
</gene>
<dbReference type="InterPro" id="IPR029056">
    <property type="entry name" value="Ribokinase-like"/>
</dbReference>
<organism evidence="8 9">
    <name type="scientific">Desulfacinum hydrothermale DSM 13146</name>
    <dbReference type="NCBI Taxonomy" id="1121390"/>
    <lineage>
        <taxon>Bacteria</taxon>
        <taxon>Pseudomonadati</taxon>
        <taxon>Thermodesulfobacteriota</taxon>
        <taxon>Syntrophobacteria</taxon>
        <taxon>Syntrophobacterales</taxon>
        <taxon>Syntrophobacteraceae</taxon>
        <taxon>Desulfacinum</taxon>
    </lineage>
</organism>
<dbReference type="OrthoDB" id="9810880at2"/>
<dbReference type="FunFam" id="3.40.1190.20:FF:000003">
    <property type="entry name" value="Phosphomethylpyrimidine kinase ThiD"/>
    <property type="match status" value="1"/>
</dbReference>
<dbReference type="EMBL" id="FWXF01000023">
    <property type="protein sequence ID" value="SMC27695.1"/>
    <property type="molecule type" value="Genomic_DNA"/>
</dbReference>
<dbReference type="Proteomes" id="UP000192783">
    <property type="component" value="Unassembled WGS sequence"/>
</dbReference>
<keyword evidence="3" id="KW-0808">Transferase</keyword>
<dbReference type="GO" id="GO:0005829">
    <property type="term" value="C:cytosol"/>
    <property type="evidence" value="ECO:0007669"/>
    <property type="project" value="TreeGrafter"/>
</dbReference>
<evidence type="ECO:0000313" key="8">
    <source>
        <dbReference type="EMBL" id="SMC27695.1"/>
    </source>
</evidence>
<dbReference type="GO" id="GO:0008972">
    <property type="term" value="F:phosphomethylpyrimidine kinase activity"/>
    <property type="evidence" value="ECO:0007669"/>
    <property type="project" value="InterPro"/>
</dbReference>
<dbReference type="GO" id="GO:0009229">
    <property type="term" value="P:thiamine diphosphate biosynthetic process"/>
    <property type="evidence" value="ECO:0007669"/>
    <property type="project" value="UniProtKB-UniPathway"/>
</dbReference>
<name>A0A1W1XV02_9BACT</name>
<dbReference type="RefSeq" id="WP_084058956.1">
    <property type="nucleotide sequence ID" value="NZ_FWXF01000023.1"/>
</dbReference>
<comment type="pathway">
    <text evidence="1">Cofactor biosynthesis; thiamine diphosphate biosynthesis.</text>
</comment>
<protein>
    <recommendedName>
        <fullName evidence="2">hydroxymethylpyrimidine kinase</fullName>
        <ecNumber evidence="2">2.7.1.49</ecNumber>
    </recommendedName>
</protein>
<keyword evidence="5 8" id="KW-0418">Kinase</keyword>
<dbReference type="NCBIfam" id="TIGR00097">
    <property type="entry name" value="HMP-P_kinase"/>
    <property type="match status" value="1"/>
</dbReference>
<dbReference type="Pfam" id="PF08543">
    <property type="entry name" value="Phos_pyr_kin"/>
    <property type="match status" value="1"/>
</dbReference>